<evidence type="ECO:0000256" key="4">
    <source>
        <dbReference type="ARBA" id="ARBA00022785"/>
    </source>
</evidence>
<dbReference type="GO" id="GO:0051075">
    <property type="term" value="F:S-adenosylmethionine:tRNA ribosyltransferase-isomerase activity"/>
    <property type="evidence" value="ECO:0007669"/>
    <property type="project" value="UniProtKB-EC"/>
</dbReference>
<evidence type="ECO:0000313" key="7">
    <source>
        <dbReference type="Proteomes" id="UP000190897"/>
    </source>
</evidence>
<evidence type="ECO:0000256" key="5">
    <source>
        <dbReference type="HAMAP-Rule" id="MF_00113"/>
    </source>
</evidence>
<evidence type="ECO:0000313" key="6">
    <source>
        <dbReference type="EMBL" id="SKC17737.1"/>
    </source>
</evidence>
<comment type="subunit">
    <text evidence="5">Monomer.</text>
</comment>
<comment type="catalytic activity">
    <reaction evidence="5">
        <text>7-aminomethyl-7-carbaguanosine(34) in tRNA + S-adenosyl-L-methionine = epoxyqueuosine(34) in tRNA + adenine + L-methionine + 2 H(+)</text>
        <dbReference type="Rhea" id="RHEA:32155"/>
        <dbReference type="Rhea" id="RHEA-COMP:10342"/>
        <dbReference type="Rhea" id="RHEA-COMP:18582"/>
        <dbReference type="ChEBI" id="CHEBI:15378"/>
        <dbReference type="ChEBI" id="CHEBI:16708"/>
        <dbReference type="ChEBI" id="CHEBI:57844"/>
        <dbReference type="ChEBI" id="CHEBI:59789"/>
        <dbReference type="ChEBI" id="CHEBI:82833"/>
        <dbReference type="ChEBI" id="CHEBI:194443"/>
        <dbReference type="EC" id="2.4.99.17"/>
    </reaction>
</comment>
<dbReference type="HAMAP" id="MF_00113">
    <property type="entry name" value="QueA"/>
    <property type="match status" value="1"/>
</dbReference>
<dbReference type="RefSeq" id="WP_082217620.1">
    <property type="nucleotide sequence ID" value="NZ_FUZA01000010.1"/>
</dbReference>
<keyword evidence="3 5" id="KW-0949">S-adenosyl-L-methionine</keyword>
<dbReference type="PANTHER" id="PTHR30307:SF0">
    <property type="entry name" value="S-ADENOSYLMETHIONINE:TRNA RIBOSYLTRANSFERASE-ISOMERASE"/>
    <property type="match status" value="1"/>
</dbReference>
<dbReference type="InterPro" id="IPR042118">
    <property type="entry name" value="QueA_dom1"/>
</dbReference>
<keyword evidence="7" id="KW-1185">Reference proteome</keyword>
<keyword evidence="6" id="KW-0413">Isomerase</keyword>
<keyword evidence="2 5" id="KW-0808">Transferase</keyword>
<evidence type="ECO:0000256" key="1">
    <source>
        <dbReference type="ARBA" id="ARBA00022490"/>
    </source>
</evidence>
<dbReference type="OrthoDB" id="9805933at2"/>
<dbReference type="Proteomes" id="UP000190897">
    <property type="component" value="Unassembled WGS sequence"/>
</dbReference>
<dbReference type="SUPFAM" id="SSF111337">
    <property type="entry name" value="QueA-like"/>
    <property type="match status" value="2"/>
</dbReference>
<dbReference type="AlphaFoldDB" id="A0A1T5HAM1"/>
<keyword evidence="4 5" id="KW-0671">Queuosine biosynthesis</keyword>
<accession>A0A1T5HAM1</accession>
<dbReference type="Gene3D" id="2.40.10.240">
    <property type="entry name" value="QueA-like"/>
    <property type="match status" value="1"/>
</dbReference>
<dbReference type="GO" id="GO:0008616">
    <property type="term" value="P:tRNA queuosine(34) biosynthetic process"/>
    <property type="evidence" value="ECO:0007669"/>
    <property type="project" value="UniProtKB-UniRule"/>
</dbReference>
<evidence type="ECO:0000256" key="2">
    <source>
        <dbReference type="ARBA" id="ARBA00022679"/>
    </source>
</evidence>
<evidence type="ECO:0000256" key="3">
    <source>
        <dbReference type="ARBA" id="ARBA00022691"/>
    </source>
</evidence>
<sequence>MKEEESKGSGNWQNDWLKAAESIRLEDYTYDLPDERIAKYPLENRDQSKLLIHNSGEIAHKCFTDLPENLPAETLLVFNDTKVIPARAYFKKETGAVIEILLLHPELPTRVINDAMLVKNSCVWECMIGNKKRWKLADTLTTEININGQLVTLSVTYEDYDRNLVRLNWNGDFVFLDIVKALGEIPLPPYLNRDTEARDSETYQTVYAHHDGAVAAPTAGLHFTPEVFEKLQSKGVKRSFLTLHVGAGTFQPIKVSSVTEHRMHSEQVVFTKQLINDLLENLGMIIPVGTTSLRSLESLYWFGVKLYRQETTDFFIKKLYPYPFEEKDLPSASEALHSILAFMEQHNTDHIVGETEIFIFPGYKFRLCKAIVTNFHQPGSTLILLVAALTGQDWKRIYAEALENDYRFLSYGDSSLLWRKD</sequence>
<comment type="similarity">
    <text evidence="5">Belongs to the QueA family.</text>
</comment>
<comment type="pathway">
    <text evidence="5">tRNA modification; tRNA-queuosine biosynthesis.</text>
</comment>
<dbReference type="EC" id="2.4.99.17" evidence="5"/>
<dbReference type="Pfam" id="PF02547">
    <property type="entry name" value="Queuosine_synth"/>
    <property type="match status" value="2"/>
</dbReference>
<dbReference type="EMBL" id="FUZA01000010">
    <property type="protein sequence ID" value="SKC17737.1"/>
    <property type="molecule type" value="Genomic_DNA"/>
</dbReference>
<dbReference type="Gene3D" id="3.40.1780.10">
    <property type="entry name" value="QueA-like"/>
    <property type="match status" value="2"/>
</dbReference>
<dbReference type="PANTHER" id="PTHR30307">
    <property type="entry name" value="S-ADENOSYLMETHIONINE:TRNA RIBOSYLTRANSFERASE-ISOMERASE"/>
    <property type="match status" value="1"/>
</dbReference>
<dbReference type="STRING" id="651661.SAMN05660293_05177"/>
<organism evidence="6 7">
    <name type="scientific">Dyadobacter psychrophilus</name>
    <dbReference type="NCBI Taxonomy" id="651661"/>
    <lineage>
        <taxon>Bacteria</taxon>
        <taxon>Pseudomonadati</taxon>
        <taxon>Bacteroidota</taxon>
        <taxon>Cytophagia</taxon>
        <taxon>Cytophagales</taxon>
        <taxon>Spirosomataceae</taxon>
        <taxon>Dyadobacter</taxon>
    </lineage>
</organism>
<name>A0A1T5HAM1_9BACT</name>
<dbReference type="InterPro" id="IPR042119">
    <property type="entry name" value="QueA_dom2"/>
</dbReference>
<reference evidence="7" key="1">
    <citation type="submission" date="2017-02" db="EMBL/GenBank/DDBJ databases">
        <authorList>
            <person name="Varghese N."/>
            <person name="Submissions S."/>
        </authorList>
    </citation>
    <scope>NUCLEOTIDE SEQUENCE [LARGE SCALE GENOMIC DNA]</scope>
    <source>
        <strain evidence="7">DSM 22270</strain>
    </source>
</reference>
<gene>
    <name evidence="5" type="primary">queA</name>
    <name evidence="6" type="ORF">SAMN05660293_05177</name>
</gene>
<comment type="subcellular location">
    <subcellularLocation>
        <location evidence="5">Cytoplasm</location>
    </subcellularLocation>
</comment>
<comment type="function">
    <text evidence="5">Transfers and isomerizes the ribose moiety from AdoMet to the 7-aminomethyl group of 7-deazaguanine (preQ1-tRNA) to give epoxyqueuosine (oQ-tRNA).</text>
</comment>
<dbReference type="GO" id="GO:0005737">
    <property type="term" value="C:cytoplasm"/>
    <property type="evidence" value="ECO:0007669"/>
    <property type="project" value="UniProtKB-SubCell"/>
</dbReference>
<protein>
    <recommendedName>
        <fullName evidence="5">S-adenosylmethionine:tRNA ribosyltransferase-isomerase</fullName>
        <ecNumber evidence="5">2.4.99.17</ecNumber>
    </recommendedName>
    <alternativeName>
        <fullName evidence="5">Queuosine biosynthesis protein QueA</fullName>
    </alternativeName>
</protein>
<dbReference type="InterPro" id="IPR003699">
    <property type="entry name" value="QueA"/>
</dbReference>
<dbReference type="UniPathway" id="UPA00392"/>
<proteinExistence type="inferred from homology"/>
<keyword evidence="1 5" id="KW-0963">Cytoplasm</keyword>
<dbReference type="InterPro" id="IPR036100">
    <property type="entry name" value="QueA_sf"/>
</dbReference>